<feature type="chain" id="PRO_5035470582" evidence="2">
    <location>
        <begin position="20"/>
        <end position="280"/>
    </location>
</feature>
<feature type="compositionally biased region" description="Polar residues" evidence="1">
    <location>
        <begin position="218"/>
        <end position="228"/>
    </location>
</feature>
<feature type="signal peptide" evidence="2">
    <location>
        <begin position="1"/>
        <end position="19"/>
    </location>
</feature>
<gene>
    <name evidence="3" type="ORF">BINO364_LOCUS4801</name>
</gene>
<proteinExistence type="predicted"/>
<feature type="non-terminal residue" evidence="3">
    <location>
        <position position="280"/>
    </location>
</feature>
<dbReference type="Proteomes" id="UP000838878">
    <property type="component" value="Chromosome 12"/>
</dbReference>
<keyword evidence="2" id="KW-0732">Signal</keyword>
<evidence type="ECO:0000313" key="4">
    <source>
        <dbReference type="Proteomes" id="UP000838878"/>
    </source>
</evidence>
<keyword evidence="4" id="KW-1185">Reference proteome</keyword>
<dbReference type="EMBL" id="OV170232">
    <property type="protein sequence ID" value="CAH0718291.1"/>
    <property type="molecule type" value="Genomic_DNA"/>
</dbReference>
<organism evidence="3 4">
    <name type="scientific">Brenthis ino</name>
    <name type="common">lesser marbled fritillary</name>
    <dbReference type="NCBI Taxonomy" id="405034"/>
    <lineage>
        <taxon>Eukaryota</taxon>
        <taxon>Metazoa</taxon>
        <taxon>Ecdysozoa</taxon>
        <taxon>Arthropoda</taxon>
        <taxon>Hexapoda</taxon>
        <taxon>Insecta</taxon>
        <taxon>Pterygota</taxon>
        <taxon>Neoptera</taxon>
        <taxon>Endopterygota</taxon>
        <taxon>Lepidoptera</taxon>
        <taxon>Glossata</taxon>
        <taxon>Ditrysia</taxon>
        <taxon>Papilionoidea</taxon>
        <taxon>Nymphalidae</taxon>
        <taxon>Heliconiinae</taxon>
        <taxon>Argynnini</taxon>
        <taxon>Brenthis</taxon>
    </lineage>
</organism>
<feature type="region of interest" description="Disordered" evidence="1">
    <location>
        <begin position="218"/>
        <end position="250"/>
    </location>
</feature>
<dbReference type="OrthoDB" id="6413868at2759"/>
<evidence type="ECO:0000313" key="3">
    <source>
        <dbReference type="EMBL" id="CAH0718291.1"/>
    </source>
</evidence>
<reference evidence="3" key="1">
    <citation type="submission" date="2021-12" db="EMBL/GenBank/DDBJ databases">
        <authorList>
            <person name="Martin H S."/>
        </authorList>
    </citation>
    <scope>NUCLEOTIDE SEQUENCE</scope>
</reference>
<accession>A0A8J9Y9J0</accession>
<feature type="compositionally biased region" description="Low complexity" evidence="1">
    <location>
        <begin position="229"/>
        <end position="241"/>
    </location>
</feature>
<feature type="compositionally biased region" description="Polar residues" evidence="1">
    <location>
        <begin position="71"/>
        <end position="94"/>
    </location>
</feature>
<protein>
    <submittedName>
        <fullName evidence="3">Uncharacterized protein</fullName>
    </submittedName>
</protein>
<dbReference type="AlphaFoldDB" id="A0A8J9Y9J0"/>
<evidence type="ECO:0000256" key="1">
    <source>
        <dbReference type="SAM" id="MobiDB-lite"/>
    </source>
</evidence>
<sequence length="280" mass="30767">MFRSMFALLALAALAAATADSPRPRLIDFNPWSWLPNNRNKSPSVMDYFFPPSRTPKQSILDPPADRRPPSTVQTTLEDSPTMTTLQERPTTLSRKSHNKIKTTASAIRPTSSTPPKTKKSSHKNVVTDTTVDSKTTQTLKIETAVPTTNFVTATVKPPKRYTIRPVRTTETPVVSETESTVNTNSEITETISTDVSSTTAEVTKDIVSTVSTLIETQSTDGTTNTGLESTTSIESTVTESADSREGYLPLRDKPQHNVVKINEQTNKEVNIFKIGINQI</sequence>
<name>A0A8J9Y9J0_9NEOP</name>
<feature type="region of interest" description="Disordered" evidence="1">
    <location>
        <begin position="46"/>
        <end position="125"/>
    </location>
</feature>
<evidence type="ECO:0000256" key="2">
    <source>
        <dbReference type="SAM" id="SignalP"/>
    </source>
</evidence>